<dbReference type="PANTHER" id="PTHR13794">
    <property type="entry name" value="ENOLASE SUPERFAMILY, MANDELATE RACEMASE"/>
    <property type="match status" value="1"/>
</dbReference>
<evidence type="ECO:0000313" key="6">
    <source>
        <dbReference type="EnsemblMetazoa" id="SMAR005397-PA"/>
    </source>
</evidence>
<dbReference type="InterPro" id="IPR046945">
    <property type="entry name" value="RHMD-like"/>
</dbReference>
<dbReference type="eggNOG" id="ENOG502QU7C">
    <property type="taxonomic scope" value="Eukaryota"/>
</dbReference>
<evidence type="ECO:0000256" key="1">
    <source>
        <dbReference type="ARBA" id="ARBA00001946"/>
    </source>
</evidence>
<accession>T1IW37</accession>
<comment type="cofactor">
    <cofactor evidence="1">
        <name>Mg(2+)</name>
        <dbReference type="ChEBI" id="CHEBI:18420"/>
    </cofactor>
</comment>
<dbReference type="EnsemblMetazoa" id="SMAR005397-RA">
    <property type="protein sequence ID" value="SMAR005397-PA"/>
    <property type="gene ID" value="SMAR005397"/>
</dbReference>
<dbReference type="InterPro" id="IPR036849">
    <property type="entry name" value="Enolase-like_C_sf"/>
</dbReference>
<dbReference type="HOGENOM" id="CLU_781482_0_0_1"/>
<feature type="domain" description="Mandelate racemase/muconate lactonizing enzyme C-terminal" evidence="5">
    <location>
        <begin position="70"/>
        <end position="159"/>
    </location>
</feature>
<dbReference type="EMBL" id="JH431606">
    <property type="status" value="NOT_ANNOTATED_CDS"/>
    <property type="molecule type" value="Genomic_DNA"/>
</dbReference>
<dbReference type="InterPro" id="IPR029065">
    <property type="entry name" value="Enolase_C-like"/>
</dbReference>
<evidence type="ECO:0000256" key="3">
    <source>
        <dbReference type="ARBA" id="ARBA00022842"/>
    </source>
</evidence>
<dbReference type="STRING" id="126957.T1IW37"/>
<proteinExistence type="predicted"/>
<name>T1IW37_STRMM</name>
<dbReference type="Gene3D" id="3.20.20.120">
    <property type="entry name" value="Enolase-like C-terminal domain"/>
    <property type="match status" value="1"/>
</dbReference>
<dbReference type="Proteomes" id="UP000014500">
    <property type="component" value="Unassembled WGS sequence"/>
</dbReference>
<keyword evidence="7" id="KW-1185">Reference proteome</keyword>
<sequence length="355" mass="39232">MPSTKVKNGTKPSTKVKNGTMPSTKVKNGTMPGTKFMVPITKDHFSPGMAMVSYANNFWTWVLPGKSHFPEPSIQILIKPYYKASKLKLVKMSKTISVDAKLSAKLSDGMVDANQRWDVPTAIEWMSQLAQFHPLWIEEPTSPDDILGHATISKALQPMGICVATGEQCHNKVMFKQFLQSGGMQFCQIDSCRLGGVNEILAVLLMAKKLNVPVCPHAGGVGLCELVQHLMFFDYICITGTTENRMIEYVDHLHQHFQDPVVISNACYMAPKNAGYSASILDESLSNYEYPSGAKWQEMFSKGIFPKPTNTIHTSNAIFAYHATNSINVNTLKTSAGRSLDFGAESTTDNTYCDK</sequence>
<feature type="compositionally biased region" description="Polar residues" evidence="4">
    <location>
        <begin position="1"/>
        <end position="27"/>
    </location>
</feature>
<evidence type="ECO:0000256" key="2">
    <source>
        <dbReference type="ARBA" id="ARBA00022723"/>
    </source>
</evidence>
<keyword evidence="3" id="KW-0460">Magnesium</keyword>
<dbReference type="SMART" id="SM00922">
    <property type="entry name" value="MR_MLE"/>
    <property type="match status" value="1"/>
</dbReference>
<organism evidence="6 7">
    <name type="scientific">Strigamia maritima</name>
    <name type="common">European centipede</name>
    <name type="synonym">Geophilus maritimus</name>
    <dbReference type="NCBI Taxonomy" id="126957"/>
    <lineage>
        <taxon>Eukaryota</taxon>
        <taxon>Metazoa</taxon>
        <taxon>Ecdysozoa</taxon>
        <taxon>Arthropoda</taxon>
        <taxon>Myriapoda</taxon>
        <taxon>Chilopoda</taxon>
        <taxon>Pleurostigmophora</taxon>
        <taxon>Geophilomorpha</taxon>
        <taxon>Linotaeniidae</taxon>
        <taxon>Strigamia</taxon>
    </lineage>
</organism>
<dbReference type="GO" id="GO:0016836">
    <property type="term" value="F:hydro-lyase activity"/>
    <property type="evidence" value="ECO:0007669"/>
    <property type="project" value="TreeGrafter"/>
</dbReference>
<protein>
    <recommendedName>
        <fullName evidence="5">Mandelate racemase/muconate lactonizing enzyme C-terminal domain-containing protein</fullName>
    </recommendedName>
</protein>
<dbReference type="PANTHER" id="PTHR13794:SF58">
    <property type="entry name" value="MITOCHONDRIAL ENOLASE SUPERFAMILY MEMBER 1"/>
    <property type="match status" value="1"/>
</dbReference>
<keyword evidence="2" id="KW-0479">Metal-binding</keyword>
<dbReference type="AlphaFoldDB" id="T1IW37"/>
<dbReference type="PhylomeDB" id="T1IW37"/>
<evidence type="ECO:0000259" key="5">
    <source>
        <dbReference type="SMART" id="SM00922"/>
    </source>
</evidence>
<dbReference type="Pfam" id="PF13378">
    <property type="entry name" value="MR_MLE_C"/>
    <property type="match status" value="1"/>
</dbReference>
<reference evidence="6" key="2">
    <citation type="submission" date="2015-02" db="UniProtKB">
        <authorList>
            <consortium name="EnsemblMetazoa"/>
        </authorList>
    </citation>
    <scope>IDENTIFICATION</scope>
</reference>
<evidence type="ECO:0000313" key="7">
    <source>
        <dbReference type="Proteomes" id="UP000014500"/>
    </source>
</evidence>
<dbReference type="InterPro" id="IPR013342">
    <property type="entry name" value="Mandelate_racemase_C"/>
</dbReference>
<feature type="region of interest" description="Disordered" evidence="4">
    <location>
        <begin position="1"/>
        <end position="28"/>
    </location>
</feature>
<evidence type="ECO:0000256" key="4">
    <source>
        <dbReference type="SAM" id="MobiDB-lite"/>
    </source>
</evidence>
<dbReference type="GO" id="GO:0000287">
    <property type="term" value="F:magnesium ion binding"/>
    <property type="evidence" value="ECO:0007669"/>
    <property type="project" value="TreeGrafter"/>
</dbReference>
<reference evidence="7" key="1">
    <citation type="submission" date="2011-05" db="EMBL/GenBank/DDBJ databases">
        <authorList>
            <person name="Richards S.R."/>
            <person name="Qu J."/>
            <person name="Jiang H."/>
            <person name="Jhangiani S.N."/>
            <person name="Agravi P."/>
            <person name="Goodspeed R."/>
            <person name="Gross S."/>
            <person name="Mandapat C."/>
            <person name="Jackson L."/>
            <person name="Mathew T."/>
            <person name="Pu L."/>
            <person name="Thornton R."/>
            <person name="Saada N."/>
            <person name="Wilczek-Boney K.B."/>
            <person name="Lee S."/>
            <person name="Kovar C."/>
            <person name="Wu Y."/>
            <person name="Scherer S.E."/>
            <person name="Worley K.C."/>
            <person name="Muzny D.M."/>
            <person name="Gibbs R."/>
        </authorList>
    </citation>
    <scope>NUCLEOTIDE SEQUENCE</scope>
    <source>
        <strain evidence="7">Brora</strain>
    </source>
</reference>
<dbReference type="SUPFAM" id="SSF51604">
    <property type="entry name" value="Enolase C-terminal domain-like"/>
    <property type="match status" value="1"/>
</dbReference>
<dbReference type="GO" id="GO:0016052">
    <property type="term" value="P:carbohydrate catabolic process"/>
    <property type="evidence" value="ECO:0007669"/>
    <property type="project" value="TreeGrafter"/>
</dbReference>